<organism evidence="2 3">
    <name type="scientific">Leadbettera azotonutricia (strain ATCC BAA-888 / DSM 13862 / ZAS-9)</name>
    <name type="common">Treponema azotonutricium</name>
    <dbReference type="NCBI Taxonomy" id="545695"/>
    <lineage>
        <taxon>Bacteria</taxon>
        <taxon>Pseudomonadati</taxon>
        <taxon>Spirochaetota</taxon>
        <taxon>Spirochaetia</taxon>
        <taxon>Spirochaetales</taxon>
        <taxon>Breznakiellaceae</taxon>
        <taxon>Leadbettera</taxon>
    </lineage>
</organism>
<dbReference type="PANTHER" id="PTHR12110">
    <property type="entry name" value="HYDROXYPYRUVATE ISOMERASE"/>
    <property type="match status" value="1"/>
</dbReference>
<evidence type="ECO:0000313" key="2">
    <source>
        <dbReference type="EMBL" id="AEF82462.1"/>
    </source>
</evidence>
<evidence type="ECO:0000259" key="1">
    <source>
        <dbReference type="Pfam" id="PF01261"/>
    </source>
</evidence>
<dbReference type="Proteomes" id="UP000009222">
    <property type="component" value="Chromosome"/>
</dbReference>
<dbReference type="InterPro" id="IPR036237">
    <property type="entry name" value="Xyl_isomerase-like_sf"/>
</dbReference>
<dbReference type="STRING" id="545695.TREAZ_2892"/>
<dbReference type="AlphaFoldDB" id="F5YCC1"/>
<sequence length="286" mass="32017">MAQQKAAGAGESHGAAGIDPVLLARKHKEKGFTAAYVPQIDAKDTALVMATREAFQKEGVMLSEAGYWENIMDTEAESRAYHRNRQLDSLYLAEEIGAVCSVNIFGSYCHGNGNSQHKALNFTDEAFEAAVEMARYFLDTVKPKTAFFTYEIFPFDITDSVENIERLIKAVDRKQFGVHLDLVNLINCPRAYFSSGDIAKECVRRFGDRIVSCHAKDIKMKEPSISVILEEVLMGQGNIDLKTFMRQIEGLSRPIPFMLEHLKTEAEYDSAAEYVRKTGKELGINL</sequence>
<dbReference type="InParanoid" id="F5YCC1"/>
<feature type="domain" description="Xylose isomerase-like TIM barrel" evidence="1">
    <location>
        <begin position="48"/>
        <end position="277"/>
    </location>
</feature>
<dbReference type="HOGENOM" id="CLU_080433_0_0_12"/>
<gene>
    <name evidence="2" type="ordered locus">TREAZ_2892</name>
</gene>
<dbReference type="eggNOG" id="COG1082">
    <property type="taxonomic scope" value="Bacteria"/>
</dbReference>
<reference evidence="2 3" key="2">
    <citation type="journal article" date="2011" name="ISME J.">
        <title>RNA-seq reveals cooperative metabolic interactions between two termite-gut spirochete species in co-culture.</title>
        <authorList>
            <person name="Rosenthal A.Z."/>
            <person name="Matson E.G."/>
            <person name="Eldar A."/>
            <person name="Leadbetter J.R."/>
        </authorList>
    </citation>
    <scope>NUCLEOTIDE SEQUENCE [LARGE SCALE GENOMIC DNA]</scope>
    <source>
        <strain evidence="3">ATCC BAA-888 / DSM 13862 / ZAS-9</strain>
    </source>
</reference>
<proteinExistence type="predicted"/>
<accession>F5YCC1</accession>
<evidence type="ECO:0000313" key="3">
    <source>
        <dbReference type="Proteomes" id="UP000009222"/>
    </source>
</evidence>
<dbReference type="Pfam" id="PF01261">
    <property type="entry name" value="AP_endonuc_2"/>
    <property type="match status" value="1"/>
</dbReference>
<dbReference type="InterPro" id="IPR013022">
    <property type="entry name" value="Xyl_isomerase-like_TIM-brl"/>
</dbReference>
<name>F5YCC1_LEAAZ</name>
<dbReference type="PANTHER" id="PTHR12110:SF21">
    <property type="entry name" value="XYLOSE ISOMERASE-LIKE TIM BARREL DOMAIN-CONTAINING PROTEIN"/>
    <property type="match status" value="1"/>
</dbReference>
<dbReference type="Gene3D" id="3.20.20.150">
    <property type="entry name" value="Divalent-metal-dependent TIM barrel enzymes"/>
    <property type="match status" value="1"/>
</dbReference>
<reference evidence="3" key="1">
    <citation type="submission" date="2009-12" db="EMBL/GenBank/DDBJ databases">
        <title>Complete sequence of Treponema azotonutricium strain ZAS-9.</title>
        <authorList>
            <person name="Tetu S.G."/>
            <person name="Matson E."/>
            <person name="Ren Q."/>
            <person name="Seshadri R."/>
            <person name="Elbourne L."/>
            <person name="Hassan K.A."/>
            <person name="Durkin A."/>
            <person name="Radune D."/>
            <person name="Mohamoud Y."/>
            <person name="Shay R."/>
            <person name="Jin S."/>
            <person name="Zhang X."/>
            <person name="Lucey K."/>
            <person name="Ballor N.R."/>
            <person name="Ottesen E."/>
            <person name="Rosenthal R."/>
            <person name="Allen A."/>
            <person name="Leadbetter J.R."/>
            <person name="Paulsen I.T."/>
        </authorList>
    </citation>
    <scope>NUCLEOTIDE SEQUENCE [LARGE SCALE GENOMIC DNA]</scope>
    <source>
        <strain evidence="3">ATCC BAA-888 / DSM 13862 / ZAS-9</strain>
    </source>
</reference>
<dbReference type="InterPro" id="IPR050312">
    <property type="entry name" value="IolE/XylAMocC-like"/>
</dbReference>
<dbReference type="EMBL" id="CP001841">
    <property type="protein sequence ID" value="AEF82462.1"/>
    <property type="molecule type" value="Genomic_DNA"/>
</dbReference>
<dbReference type="GO" id="GO:0016853">
    <property type="term" value="F:isomerase activity"/>
    <property type="evidence" value="ECO:0007669"/>
    <property type="project" value="UniProtKB-KW"/>
</dbReference>
<dbReference type="KEGG" id="taz:TREAZ_2892"/>
<keyword evidence="2" id="KW-0413">Isomerase</keyword>
<dbReference type="SUPFAM" id="SSF51658">
    <property type="entry name" value="Xylose isomerase-like"/>
    <property type="match status" value="1"/>
</dbReference>
<protein>
    <submittedName>
        <fullName evidence="2">Xylose isomerase domain protein TIM barrel</fullName>
    </submittedName>
</protein>
<keyword evidence="3" id="KW-1185">Reference proteome</keyword>